<dbReference type="EMBL" id="CP045810">
    <property type="protein sequence ID" value="QHN38298.1"/>
    <property type="molecule type" value="Genomic_DNA"/>
</dbReference>
<proteinExistence type="predicted"/>
<evidence type="ECO:0000313" key="3">
    <source>
        <dbReference type="EMBL" id="QHN38298.1"/>
    </source>
</evidence>
<dbReference type="PANTHER" id="PTHR37292">
    <property type="entry name" value="VNG6097C"/>
    <property type="match status" value="1"/>
</dbReference>
<organism evidence="3">
    <name type="scientific">Gordonia amarae</name>
    <dbReference type="NCBI Taxonomy" id="36821"/>
    <lineage>
        <taxon>Bacteria</taxon>
        <taxon>Bacillati</taxon>
        <taxon>Actinomycetota</taxon>
        <taxon>Actinomycetes</taxon>
        <taxon>Mycobacteriales</taxon>
        <taxon>Gordoniaceae</taxon>
        <taxon>Gordonia</taxon>
    </lineage>
</organism>
<dbReference type="PANTHER" id="PTHR37292:SF2">
    <property type="entry name" value="DUF262 DOMAIN-CONTAINING PROTEIN"/>
    <property type="match status" value="1"/>
</dbReference>
<dbReference type="InterPro" id="IPR004919">
    <property type="entry name" value="GmrSD_N"/>
</dbReference>
<feature type="region of interest" description="Disordered" evidence="1">
    <location>
        <begin position="560"/>
        <end position="602"/>
    </location>
</feature>
<accession>A0A857KG00</accession>
<gene>
    <name evidence="3" type="ORF">GII30_03095</name>
</gene>
<sequence length="670" mass="74402">MGLATESLITQVRHLLDGRLVIPSIQRSYVWKKAQVPFLLDSLYKDYPVGSLLVWKTTLDVPLKKAAVIQGHEVQLQPSVLLDGQQRLTSLAAVIAPDRTTTHLDVRFNIDTQEFLNASAVQRRNRRLLRVTQLMSETPQFAQLLSAAGIDRDDPTYDTYYDRIRNVHSIRQKEVPVVTVESDDYEEVAEIFTRVNQGGRRLSKGDLVLSAIAARWPDGLDVIDQFNDELNFQNFSLDREAVLRLTGILAGTGSHSIKLIDKAITGDKLKLHWAETEKALRYAVDFLKGECSIPRSAVLTSPNVVVIPAYLLFLRNGRLDRMEAATLKRWVYTAMAFSYYSNQVEGKLDADSKSLRSAVDSTSSFLDTLTGLVRRASGARPVDTPIDPEELSSKKMSSAWFNLLYIAALQRSVKDWKSNQSLSSAPMTSGSRIEYHHIFPKTKVTSTYGTDLTNSIGNLAFIFSSSNRSISAKSPAAYLPTIPPERLEEQQVPIDSTLWSIKNFPAFIEARQVGLARILNQLLGLTVSTEASPHFTDVAPIEAELPDDDDEAFEADDALPRTDLTSSSSFHDQRDTLHPTSAFPLQPEPSHQPTGTRRPNGAVASHVLEVLRRVPIGTEFRIAEIRDHATTDYQAGEISGGAIDAAVRMGNVPGVRFVPGAKPKRIRLEE</sequence>
<protein>
    <submittedName>
        <fullName evidence="3">DUF262 domain-containing protein</fullName>
    </submittedName>
</protein>
<evidence type="ECO:0000259" key="2">
    <source>
        <dbReference type="Pfam" id="PF03235"/>
    </source>
</evidence>
<dbReference type="RefSeq" id="WP_005191809.1">
    <property type="nucleotide sequence ID" value="NZ_CP045804.1"/>
</dbReference>
<feature type="domain" description="GmrSD restriction endonucleases N-terminal" evidence="2">
    <location>
        <begin position="16"/>
        <end position="211"/>
    </location>
</feature>
<name>A0A857KG00_9ACTN</name>
<dbReference type="AlphaFoldDB" id="A0A857KG00"/>
<dbReference type="Pfam" id="PF03235">
    <property type="entry name" value="GmrSD_N"/>
    <property type="match status" value="1"/>
</dbReference>
<reference evidence="3" key="1">
    <citation type="journal article" date="2021" name="Nat. Microbiol.">
        <title>Cocultivation of an ultrasmall environmental parasitic bacterium with lytic ability against bacteria associated with wastewater foams.</title>
        <authorList>
            <person name="Batinovic S."/>
            <person name="Rose J.J.A."/>
            <person name="Ratcliffe J."/>
            <person name="Seviour R.J."/>
            <person name="Petrovski S."/>
        </authorList>
    </citation>
    <scope>NUCLEOTIDE SEQUENCE</scope>
    <source>
        <strain evidence="3">CON44</strain>
    </source>
</reference>
<evidence type="ECO:0000256" key="1">
    <source>
        <dbReference type="SAM" id="MobiDB-lite"/>
    </source>
</evidence>